<evidence type="ECO:0000313" key="1">
    <source>
        <dbReference type="EMBL" id="GEB17659.1"/>
    </source>
</evidence>
<gene>
    <name evidence="1" type="ORF">AAU01_04140</name>
</gene>
<sequence>MERCADAEPSNNHVLDTLEADGANVKEPATVISPFRPLPGQRARYAATTARRFRADAASCSNTEAVTSHSMQASVTLWP</sequence>
<protein>
    <submittedName>
        <fullName evidence="1">Uncharacterized protein</fullName>
    </submittedName>
</protein>
<accession>A0A4Y3NG18</accession>
<dbReference type="AlphaFoldDB" id="A0A4Y3NG18"/>
<organism evidence="1 2">
    <name type="scientific">Paenarthrobacter aurescens</name>
    <name type="common">Arthrobacter aurescens</name>
    <dbReference type="NCBI Taxonomy" id="43663"/>
    <lineage>
        <taxon>Bacteria</taxon>
        <taxon>Bacillati</taxon>
        <taxon>Actinomycetota</taxon>
        <taxon>Actinomycetes</taxon>
        <taxon>Micrococcales</taxon>
        <taxon>Micrococcaceae</taxon>
        <taxon>Paenarthrobacter</taxon>
    </lineage>
</organism>
<comment type="caution">
    <text evidence="1">The sequence shown here is derived from an EMBL/GenBank/DDBJ whole genome shotgun (WGS) entry which is preliminary data.</text>
</comment>
<proteinExistence type="predicted"/>
<name>A0A4Y3NG18_PAEAU</name>
<reference evidence="1 2" key="1">
    <citation type="submission" date="2019-06" db="EMBL/GenBank/DDBJ databases">
        <title>Whole genome shotgun sequence of Paenarthrobacter aurescens NBRC 12136.</title>
        <authorList>
            <person name="Hosoyama A."/>
            <person name="Uohara A."/>
            <person name="Ohji S."/>
            <person name="Ichikawa N."/>
        </authorList>
    </citation>
    <scope>NUCLEOTIDE SEQUENCE [LARGE SCALE GENOMIC DNA]</scope>
    <source>
        <strain evidence="1 2">NBRC 12136</strain>
    </source>
</reference>
<evidence type="ECO:0000313" key="2">
    <source>
        <dbReference type="Proteomes" id="UP000317715"/>
    </source>
</evidence>
<dbReference type="Proteomes" id="UP000317715">
    <property type="component" value="Unassembled WGS sequence"/>
</dbReference>
<dbReference type="EMBL" id="BJMD01000002">
    <property type="protein sequence ID" value="GEB17659.1"/>
    <property type="molecule type" value="Genomic_DNA"/>
</dbReference>
<keyword evidence="2" id="KW-1185">Reference proteome</keyword>